<dbReference type="Proteomes" id="UP001165341">
    <property type="component" value="Unassembled WGS sequence"/>
</dbReference>
<protein>
    <submittedName>
        <fullName evidence="1">Uncharacterized protein</fullName>
    </submittedName>
</protein>
<sequence>MDTDIRIETDLMPEIKDRAELASETGFTGTLAAFLQWLDDACIYGGVVIHEPSLNSFGHPIIKVETVTCGYSSDEHLLGRVAQSVLVRSRWVSSHRGGLVVYEFPTDWVASVDEQAWLEPESDVFDTVYRVRRVRLYDTTGYYVEMGYDGVAELLFSEPDRDINEPAGLLIIRPAVDQDVSAVDAQL</sequence>
<dbReference type="AlphaFoldDB" id="A0AA41QZN0"/>
<reference evidence="1" key="1">
    <citation type="submission" date="2022-03" db="EMBL/GenBank/DDBJ databases">
        <title>Cryobacterium sp. nov. strain ZS14-85, isolated from Antarctic soil.</title>
        <authorList>
            <person name="Li J."/>
            <person name="Niu G."/>
        </authorList>
    </citation>
    <scope>NUCLEOTIDE SEQUENCE</scope>
    <source>
        <strain evidence="1">ZS14-85</strain>
    </source>
</reference>
<accession>A0AA41QZN0</accession>
<dbReference type="RefSeq" id="WP_243013255.1">
    <property type="nucleotide sequence ID" value="NZ_JALGAR010000006.1"/>
</dbReference>
<organism evidence="1 2">
    <name type="scientific">Cryobacterium zhongshanensis</name>
    <dbReference type="NCBI Taxonomy" id="2928153"/>
    <lineage>
        <taxon>Bacteria</taxon>
        <taxon>Bacillati</taxon>
        <taxon>Actinomycetota</taxon>
        <taxon>Actinomycetes</taxon>
        <taxon>Micrococcales</taxon>
        <taxon>Microbacteriaceae</taxon>
        <taxon>Cryobacterium</taxon>
    </lineage>
</organism>
<evidence type="ECO:0000313" key="1">
    <source>
        <dbReference type="EMBL" id="MCI4659764.1"/>
    </source>
</evidence>
<dbReference type="EMBL" id="JALGAR010000006">
    <property type="protein sequence ID" value="MCI4659764.1"/>
    <property type="molecule type" value="Genomic_DNA"/>
</dbReference>
<gene>
    <name evidence="1" type="ORF">MQH31_18310</name>
</gene>
<proteinExistence type="predicted"/>
<keyword evidence="2" id="KW-1185">Reference proteome</keyword>
<comment type="caution">
    <text evidence="1">The sequence shown here is derived from an EMBL/GenBank/DDBJ whole genome shotgun (WGS) entry which is preliminary data.</text>
</comment>
<name>A0AA41QZN0_9MICO</name>
<evidence type="ECO:0000313" key="2">
    <source>
        <dbReference type="Proteomes" id="UP001165341"/>
    </source>
</evidence>